<dbReference type="Gene3D" id="3.20.20.240">
    <property type="entry name" value="Methylmalonyl-CoA mutase"/>
    <property type="match status" value="1"/>
</dbReference>
<sequence>MSHTHRLAESGFEIRAEYTPDDSRGGAYKDKLGSPGHFPFTRSITPDGYRTRPWQPSLYSGFGDAADANQRFRYLLEQGNGRANIAFDLPTQIGYDSDDPEAMHEVGRVGVAVDSLADFEILLSGVPLDKVPLSMNINSMAPVMVAMLVAVAKRQGSDLSQIRGTVANDLLHEYLGRGTWRYPVESSLRLVTDTAEFVIRTMPKLYPFNLRGVLLHESGAAPDQEIGTSFAIARTYIDRLLARGLTIDEIAPRISFFFGTGLHFFEEAAKFRAARRTWAHMMRDDFGATSDRSLGLRFTCVATCGSYFAKRVPELNLVRGTLGCLGAAMGGAQAMLGTTIDEAYEIPTEHTQMLALRTQQIVALESDVTATVDPLGGSYFVEAMTDEIAERIQQTLTRIDEEYGGVVAGVESGAIQQEIEQRAFRLQQQIDSGERPWVEVNVHRSDEEESEFEVWTPDMHLLQRRQEALKLLRRDRSQAEVDRSLAVLRAAAEGTENVMPAMIDAVETYATVGEIARTLEGVMGVHREGLTV</sequence>
<comment type="subunit">
    <text evidence="1">Heterodimer of an alpha and a beta chain.</text>
</comment>
<evidence type="ECO:0000259" key="4">
    <source>
        <dbReference type="Pfam" id="PF01642"/>
    </source>
</evidence>
<dbReference type="NCBIfam" id="TIGR00641">
    <property type="entry name" value="acid_CoA_mut_N"/>
    <property type="match status" value="1"/>
</dbReference>
<dbReference type="Proteomes" id="UP001500730">
    <property type="component" value="Unassembled WGS sequence"/>
</dbReference>
<dbReference type="InterPro" id="IPR016176">
    <property type="entry name" value="Cbl-dep_enz_cat"/>
</dbReference>
<evidence type="ECO:0000313" key="6">
    <source>
        <dbReference type="Proteomes" id="UP001500730"/>
    </source>
</evidence>
<feature type="compositionally biased region" description="Basic and acidic residues" evidence="3">
    <location>
        <begin position="1"/>
        <end position="32"/>
    </location>
</feature>
<dbReference type="InterPro" id="IPR006098">
    <property type="entry name" value="MMCoA_mutase_a_cat"/>
</dbReference>
<dbReference type="PANTHER" id="PTHR48101">
    <property type="entry name" value="METHYLMALONYL-COA MUTASE, MITOCHONDRIAL-RELATED"/>
    <property type="match status" value="1"/>
</dbReference>
<dbReference type="InterPro" id="IPR006099">
    <property type="entry name" value="MeMalonylCoA_mutase_a/b_cat"/>
</dbReference>
<protein>
    <submittedName>
        <fullName evidence="5">Methylmalonyl-CoA mutase family protein</fullName>
    </submittedName>
</protein>
<evidence type="ECO:0000256" key="2">
    <source>
        <dbReference type="ARBA" id="ARBA00023235"/>
    </source>
</evidence>
<name>A0ABN3KTP3_9MICO</name>
<keyword evidence="2" id="KW-0413">Isomerase</keyword>
<dbReference type="RefSeq" id="WP_344252257.1">
    <property type="nucleotide sequence ID" value="NZ_BAAARE010000001.1"/>
</dbReference>
<evidence type="ECO:0000256" key="3">
    <source>
        <dbReference type="SAM" id="MobiDB-lite"/>
    </source>
</evidence>
<proteinExistence type="predicted"/>
<keyword evidence="6" id="KW-1185">Reference proteome</keyword>
<feature type="domain" description="Methylmalonyl-CoA mutase alpha/beta chain catalytic" evidence="4">
    <location>
        <begin position="9"/>
        <end position="524"/>
    </location>
</feature>
<gene>
    <name evidence="5" type="ORF">GCM10009858_02040</name>
</gene>
<dbReference type="PANTHER" id="PTHR48101:SF1">
    <property type="entry name" value="METHYLMALONYL-COA MUTASE, LARGE SUBUNIT"/>
    <property type="match status" value="1"/>
</dbReference>
<organism evidence="5 6">
    <name type="scientific">Terrabacter carboxydivorans</name>
    <dbReference type="NCBI Taxonomy" id="619730"/>
    <lineage>
        <taxon>Bacteria</taxon>
        <taxon>Bacillati</taxon>
        <taxon>Actinomycetota</taxon>
        <taxon>Actinomycetes</taxon>
        <taxon>Micrococcales</taxon>
        <taxon>Intrasporangiaceae</taxon>
        <taxon>Terrabacter</taxon>
    </lineage>
</organism>
<accession>A0ABN3KTP3</accession>
<feature type="region of interest" description="Disordered" evidence="3">
    <location>
        <begin position="1"/>
        <end position="49"/>
    </location>
</feature>
<evidence type="ECO:0000256" key="1">
    <source>
        <dbReference type="ARBA" id="ARBA00011870"/>
    </source>
</evidence>
<dbReference type="EMBL" id="BAAARE010000001">
    <property type="protein sequence ID" value="GAA2468386.1"/>
    <property type="molecule type" value="Genomic_DNA"/>
</dbReference>
<reference evidence="5 6" key="1">
    <citation type="journal article" date="2019" name="Int. J. Syst. Evol. Microbiol.">
        <title>The Global Catalogue of Microorganisms (GCM) 10K type strain sequencing project: providing services to taxonomists for standard genome sequencing and annotation.</title>
        <authorList>
            <consortium name="The Broad Institute Genomics Platform"/>
            <consortium name="The Broad Institute Genome Sequencing Center for Infectious Disease"/>
            <person name="Wu L."/>
            <person name="Ma J."/>
        </authorList>
    </citation>
    <scope>NUCLEOTIDE SEQUENCE [LARGE SCALE GENOMIC DNA]</scope>
    <source>
        <strain evidence="5 6">JCM 16259</strain>
    </source>
</reference>
<comment type="caution">
    <text evidence="5">The sequence shown here is derived from an EMBL/GenBank/DDBJ whole genome shotgun (WGS) entry which is preliminary data.</text>
</comment>
<dbReference type="SUPFAM" id="SSF51703">
    <property type="entry name" value="Cobalamin (vitamin B12)-dependent enzymes"/>
    <property type="match status" value="1"/>
</dbReference>
<dbReference type="Pfam" id="PF01642">
    <property type="entry name" value="MM_CoA_mutase"/>
    <property type="match status" value="1"/>
</dbReference>
<evidence type="ECO:0000313" key="5">
    <source>
        <dbReference type="EMBL" id="GAA2468386.1"/>
    </source>
</evidence>